<dbReference type="GO" id="GO:0008080">
    <property type="term" value="F:N-acetyltransferase activity"/>
    <property type="evidence" value="ECO:0007669"/>
    <property type="project" value="UniProtKB-ARBA"/>
</dbReference>
<dbReference type="Gene3D" id="3.40.630.30">
    <property type="match status" value="1"/>
</dbReference>
<dbReference type="PANTHER" id="PTHR10908">
    <property type="entry name" value="SEROTONIN N-ACETYLTRANSFERASE"/>
    <property type="match status" value="1"/>
</dbReference>
<evidence type="ECO:0000256" key="2">
    <source>
        <dbReference type="ARBA" id="ARBA00023315"/>
    </source>
</evidence>
<dbReference type="SUPFAM" id="SSF55729">
    <property type="entry name" value="Acyl-CoA N-acyltransferases (Nat)"/>
    <property type="match status" value="1"/>
</dbReference>
<dbReference type="Proteomes" id="UP000831181">
    <property type="component" value="Chromosome"/>
</dbReference>
<dbReference type="EMBL" id="CP093361">
    <property type="protein sequence ID" value="UQS87253.1"/>
    <property type="molecule type" value="Genomic_DNA"/>
</dbReference>
<name>A0A976X5S7_9LACO</name>
<gene>
    <name evidence="4" type="ORF">MOO44_03590</name>
</gene>
<dbReference type="PROSITE" id="PS51186">
    <property type="entry name" value="GNAT"/>
    <property type="match status" value="1"/>
</dbReference>
<dbReference type="InterPro" id="IPR016181">
    <property type="entry name" value="Acyl_CoA_acyltransferase"/>
</dbReference>
<dbReference type="AlphaFoldDB" id="A0A976X5S7"/>
<dbReference type="InterPro" id="IPR000182">
    <property type="entry name" value="GNAT_dom"/>
</dbReference>
<evidence type="ECO:0000259" key="3">
    <source>
        <dbReference type="PROSITE" id="PS51186"/>
    </source>
</evidence>
<reference evidence="4" key="1">
    <citation type="journal article" date="2022" name="Int. J. Syst. Evol. Microbiol.">
        <title>Apilactobacillus apisilvae sp. nov., Nicolia spurrieriana gen. nov. sp. nov., Bombilactobacillus folatiphilus sp. nov. and Bombilactobacillus thymidiniphilus sp. nov., four new lactic acid bacterial isolates from stingless bees Tetragonula carbonaria and Austroplebeia australis.</title>
        <authorList>
            <person name="Oliphant S.A."/>
            <person name="Watson-Haigh N.S."/>
            <person name="Sumby K.M."/>
            <person name="Gardner J."/>
            <person name="Groom S."/>
            <person name="Jiranek V."/>
        </authorList>
    </citation>
    <scope>NUCLEOTIDE SEQUENCE</scope>
    <source>
        <strain evidence="4">SGEP1_A5</strain>
    </source>
</reference>
<keyword evidence="1" id="KW-0808">Transferase</keyword>
<proteinExistence type="predicted"/>
<dbReference type="InterPro" id="IPR051635">
    <property type="entry name" value="SNAT-like"/>
</dbReference>
<protein>
    <submittedName>
        <fullName evidence="4">GNAT family N-acetyltransferase</fullName>
    </submittedName>
</protein>
<keyword evidence="2" id="KW-0012">Acyltransferase</keyword>
<sequence length="162" mass="18307">MEITFRPPTQNDLDGMLHVEQSCFEPEERMDENEFIQVLKHVSETTIIAADDDHVAGMLIGRTTSNQLLDNDAYHLDLDSKPGDKYLAILGLAVYPDYQGHGIATQLLDQIEKLAKQRGLSGVTLDCREHLIPFYEKHGFELLGRSNSNFGGIEWFGMQKNI</sequence>
<keyword evidence="5" id="KW-1185">Reference proteome</keyword>
<dbReference type="KEGG" id="lbe:MOO44_03590"/>
<organism evidence="4 5">
    <name type="scientific">Nicoliella spurrieriana</name>
    <dbReference type="NCBI Taxonomy" id="2925830"/>
    <lineage>
        <taxon>Bacteria</taxon>
        <taxon>Bacillati</taxon>
        <taxon>Bacillota</taxon>
        <taxon>Bacilli</taxon>
        <taxon>Lactobacillales</taxon>
        <taxon>Lactobacillaceae</taxon>
        <taxon>Nicoliella</taxon>
    </lineage>
</organism>
<accession>A0A976X5S7</accession>
<dbReference type="RefSeq" id="WP_260117055.1">
    <property type="nucleotide sequence ID" value="NZ_CP093361.1"/>
</dbReference>
<dbReference type="Pfam" id="PF00583">
    <property type="entry name" value="Acetyltransf_1"/>
    <property type="match status" value="1"/>
</dbReference>
<dbReference type="CDD" id="cd04301">
    <property type="entry name" value="NAT_SF"/>
    <property type="match status" value="1"/>
</dbReference>
<evidence type="ECO:0000313" key="5">
    <source>
        <dbReference type="Proteomes" id="UP000831181"/>
    </source>
</evidence>
<feature type="domain" description="N-acetyltransferase" evidence="3">
    <location>
        <begin position="3"/>
        <end position="162"/>
    </location>
</feature>
<evidence type="ECO:0000313" key="4">
    <source>
        <dbReference type="EMBL" id="UQS87253.1"/>
    </source>
</evidence>
<evidence type="ECO:0000256" key="1">
    <source>
        <dbReference type="ARBA" id="ARBA00022679"/>
    </source>
</evidence>
<dbReference type="PANTHER" id="PTHR10908:SF0">
    <property type="entry name" value="SEROTONIN N-ACETYLTRANSFERASE"/>
    <property type="match status" value="1"/>
</dbReference>